<dbReference type="Gene3D" id="3.90.470.20">
    <property type="entry name" value="4'-phosphopantetheinyl transferase domain"/>
    <property type="match status" value="1"/>
</dbReference>
<dbReference type="InterPro" id="IPR037143">
    <property type="entry name" value="4-PPantetheinyl_Trfase_dom_sf"/>
</dbReference>
<keyword evidence="2" id="KW-1185">Reference proteome</keyword>
<proteinExistence type="predicted"/>
<evidence type="ECO:0000313" key="2">
    <source>
        <dbReference type="Proteomes" id="UP000238169"/>
    </source>
</evidence>
<evidence type="ECO:0008006" key="3">
    <source>
        <dbReference type="Google" id="ProtNLM"/>
    </source>
</evidence>
<organism evidence="1 2">
    <name type="scientific">Caballeronia novacaledonica</name>
    <dbReference type="NCBI Taxonomy" id="1544861"/>
    <lineage>
        <taxon>Bacteria</taxon>
        <taxon>Pseudomonadati</taxon>
        <taxon>Pseudomonadota</taxon>
        <taxon>Betaproteobacteria</taxon>
        <taxon>Burkholderiales</taxon>
        <taxon>Burkholderiaceae</taxon>
        <taxon>Caballeronia</taxon>
    </lineage>
</organism>
<evidence type="ECO:0000313" key="1">
    <source>
        <dbReference type="EMBL" id="SPB18009.1"/>
    </source>
</evidence>
<sequence length="262" mass="29114">MTEVTTLPVLEIGDTTDKGSSAGWLWRSEAPRFIGHPLSLRPRTDELLSSDATVYLWRFRTEWKRVSRIEGMASLSKAEAARVARFPKSPLSKRFAVERASLREILSGLTGRRAAEIELSEDFGGRVQLASRQGQWSIAIAHVALWTVIGVSRSRIGLASVSADYRSGDMQQETDAWRTVRAHVRQSSLRDAGIEADVKDVSGALLDNEDASYRFDAPSDHRWHLVDLPMAGSNLLTLTAPYPMEQVHGFGWTSSSGYLLTR</sequence>
<dbReference type="AlphaFoldDB" id="A0A2U3ICZ7"/>
<dbReference type="GO" id="GO:0008897">
    <property type="term" value="F:holo-[acyl-carrier-protein] synthase activity"/>
    <property type="evidence" value="ECO:0007669"/>
    <property type="project" value="InterPro"/>
</dbReference>
<gene>
    <name evidence="1" type="ORF">NOV72_05208</name>
</gene>
<protein>
    <recommendedName>
        <fullName evidence="3">4'-phosphopantetheinyl transferase</fullName>
    </recommendedName>
</protein>
<dbReference type="SUPFAM" id="SSF56214">
    <property type="entry name" value="4'-phosphopantetheinyl transferase"/>
    <property type="match status" value="1"/>
</dbReference>
<name>A0A2U3ICZ7_9BURK</name>
<dbReference type="Proteomes" id="UP000238169">
    <property type="component" value="Unassembled WGS sequence"/>
</dbReference>
<reference evidence="2" key="1">
    <citation type="submission" date="2018-01" db="EMBL/GenBank/DDBJ databases">
        <authorList>
            <person name="Peeters C."/>
        </authorList>
    </citation>
    <scope>NUCLEOTIDE SEQUENCE [LARGE SCALE GENOMIC DNA]</scope>
</reference>
<dbReference type="GO" id="GO:0000287">
    <property type="term" value="F:magnesium ion binding"/>
    <property type="evidence" value="ECO:0007669"/>
    <property type="project" value="InterPro"/>
</dbReference>
<dbReference type="EMBL" id="OGTP01000025">
    <property type="protein sequence ID" value="SPB18009.1"/>
    <property type="molecule type" value="Genomic_DNA"/>
</dbReference>
<accession>A0A2U3ICZ7</accession>